<organism evidence="4 5">
    <name type="scientific">Kineosporia succinea</name>
    <dbReference type="NCBI Taxonomy" id="84632"/>
    <lineage>
        <taxon>Bacteria</taxon>
        <taxon>Bacillati</taxon>
        <taxon>Actinomycetota</taxon>
        <taxon>Actinomycetes</taxon>
        <taxon>Kineosporiales</taxon>
        <taxon>Kineosporiaceae</taxon>
        <taxon>Kineosporia</taxon>
    </lineage>
</organism>
<evidence type="ECO:0000313" key="4">
    <source>
        <dbReference type="EMBL" id="MDP9827258.1"/>
    </source>
</evidence>
<dbReference type="Proteomes" id="UP001235712">
    <property type="component" value="Unassembled WGS sequence"/>
</dbReference>
<dbReference type="InterPro" id="IPR005835">
    <property type="entry name" value="NTP_transferase_dom"/>
</dbReference>
<dbReference type="Pfam" id="PF00483">
    <property type="entry name" value="NTP_transferase"/>
    <property type="match status" value="1"/>
</dbReference>
<comment type="caution">
    <text evidence="4">The sequence shown here is derived from an EMBL/GenBank/DDBJ whole genome shotgun (WGS) entry which is preliminary data.</text>
</comment>
<dbReference type="PANTHER" id="PTHR43584">
    <property type="entry name" value="NUCLEOTIDYL TRANSFERASE"/>
    <property type="match status" value="1"/>
</dbReference>
<keyword evidence="1" id="KW-0808">Transferase</keyword>
<dbReference type="InterPro" id="IPR050065">
    <property type="entry name" value="GlmU-like"/>
</dbReference>
<evidence type="ECO:0000256" key="1">
    <source>
        <dbReference type="ARBA" id="ARBA00022679"/>
    </source>
</evidence>
<feature type="domain" description="Nucleotidyl transferase" evidence="3">
    <location>
        <begin position="6"/>
        <end position="107"/>
    </location>
</feature>
<dbReference type="PANTHER" id="PTHR43584:SF8">
    <property type="entry name" value="N-ACETYLMURAMATE ALPHA-1-PHOSPHATE URIDYLYLTRANSFERASE"/>
    <property type="match status" value="1"/>
</dbReference>
<reference evidence="4 5" key="1">
    <citation type="submission" date="2023-07" db="EMBL/GenBank/DDBJ databases">
        <title>Sequencing the genomes of 1000 actinobacteria strains.</title>
        <authorList>
            <person name="Klenk H.-P."/>
        </authorList>
    </citation>
    <scope>NUCLEOTIDE SEQUENCE [LARGE SCALE GENOMIC DNA]</scope>
    <source>
        <strain evidence="4 5">DSM 44388</strain>
    </source>
</reference>
<proteinExistence type="predicted"/>
<evidence type="ECO:0000313" key="5">
    <source>
        <dbReference type="Proteomes" id="UP001235712"/>
    </source>
</evidence>
<evidence type="ECO:0000256" key="2">
    <source>
        <dbReference type="ARBA" id="ARBA00022695"/>
    </source>
</evidence>
<dbReference type="EMBL" id="JAUSQZ010000001">
    <property type="protein sequence ID" value="MDP9827258.1"/>
    <property type="molecule type" value="Genomic_DNA"/>
</dbReference>
<sequence>MPDLAGIVLAAGEGTRLRPLTELRPKPLCPVGELPLIDHAFNRLADLTDAHAANLFHHAEMLGRYIGDRAHTVVEAPESLGTAGGVANLKPWIDGRDVVVTNADQYLPGGLKGFAEGWDGERCRLLCVPNGKRDFTTDDGVEVGYIGACLLPWSLVKNLTTDITGLYEVLWRDELAAGRLDLFVLPGDTVAIDCGTPADYLAANLHASGGASVIGAGATVLGEVTQSVVWPGAYVGPDEKLFRQIRVGSREQVVTVAA</sequence>
<dbReference type="RefSeq" id="WP_307243080.1">
    <property type="nucleotide sequence ID" value="NZ_JAUSQZ010000001.1"/>
</dbReference>
<accession>A0ABT9P3K1</accession>
<dbReference type="Gene3D" id="3.90.550.10">
    <property type="entry name" value="Spore Coat Polysaccharide Biosynthesis Protein SpsA, Chain A"/>
    <property type="match status" value="1"/>
</dbReference>
<dbReference type="SUPFAM" id="SSF53448">
    <property type="entry name" value="Nucleotide-diphospho-sugar transferases"/>
    <property type="match status" value="1"/>
</dbReference>
<name>A0ABT9P3K1_9ACTN</name>
<protein>
    <recommendedName>
        <fullName evidence="3">Nucleotidyl transferase domain-containing protein</fullName>
    </recommendedName>
</protein>
<gene>
    <name evidence="4" type="ORF">J2S57_003007</name>
</gene>
<dbReference type="InterPro" id="IPR029044">
    <property type="entry name" value="Nucleotide-diphossugar_trans"/>
</dbReference>
<keyword evidence="5" id="KW-1185">Reference proteome</keyword>
<evidence type="ECO:0000259" key="3">
    <source>
        <dbReference type="Pfam" id="PF00483"/>
    </source>
</evidence>
<keyword evidence="2" id="KW-0548">Nucleotidyltransferase</keyword>